<dbReference type="Proteomes" id="UP000006591">
    <property type="component" value="Chromosome 4"/>
</dbReference>
<feature type="signal peptide" evidence="1">
    <location>
        <begin position="1"/>
        <end position="21"/>
    </location>
</feature>
<keyword evidence="3" id="KW-1185">Reference proteome</keyword>
<evidence type="ECO:0000313" key="2">
    <source>
        <dbReference type="EnsemblPlants" id="ONIVA04G26550.1"/>
    </source>
</evidence>
<name>A0A0E0H6W4_ORYNI</name>
<evidence type="ECO:0000256" key="1">
    <source>
        <dbReference type="SAM" id="SignalP"/>
    </source>
</evidence>
<dbReference type="HOGENOM" id="CLU_091146_0_0_1"/>
<accession>A0A0E0H6W4</accession>
<dbReference type="Gramene" id="ONIVA04G26550.1">
    <property type="protein sequence ID" value="ONIVA04G26550.1"/>
    <property type="gene ID" value="ONIVA04G26550"/>
</dbReference>
<proteinExistence type="predicted"/>
<dbReference type="OMA" id="NCQRLIP"/>
<feature type="chain" id="PRO_5002361177" evidence="1">
    <location>
        <begin position="22"/>
        <end position="183"/>
    </location>
</feature>
<reference evidence="2" key="2">
    <citation type="submission" date="2018-04" db="EMBL/GenBank/DDBJ databases">
        <title>OnivRS2 (Oryza nivara Reference Sequence Version 2).</title>
        <authorList>
            <person name="Zhang J."/>
            <person name="Kudrna D."/>
            <person name="Lee S."/>
            <person name="Talag J."/>
            <person name="Rajasekar S."/>
            <person name="Welchert J."/>
            <person name="Hsing Y.-I."/>
            <person name="Wing R.A."/>
        </authorList>
    </citation>
    <scope>NUCLEOTIDE SEQUENCE [LARGE SCALE GENOMIC DNA]</scope>
    <source>
        <strain evidence="2">SL10</strain>
    </source>
</reference>
<organism evidence="2">
    <name type="scientific">Oryza nivara</name>
    <name type="common">Indian wild rice</name>
    <name type="synonym">Oryza sativa f. spontanea</name>
    <dbReference type="NCBI Taxonomy" id="4536"/>
    <lineage>
        <taxon>Eukaryota</taxon>
        <taxon>Viridiplantae</taxon>
        <taxon>Streptophyta</taxon>
        <taxon>Embryophyta</taxon>
        <taxon>Tracheophyta</taxon>
        <taxon>Spermatophyta</taxon>
        <taxon>Magnoliopsida</taxon>
        <taxon>Liliopsida</taxon>
        <taxon>Poales</taxon>
        <taxon>Poaceae</taxon>
        <taxon>BOP clade</taxon>
        <taxon>Oryzoideae</taxon>
        <taxon>Oryzeae</taxon>
        <taxon>Oryzinae</taxon>
        <taxon>Oryza</taxon>
    </lineage>
</organism>
<keyword evidence="1" id="KW-0732">Signal</keyword>
<evidence type="ECO:0000313" key="3">
    <source>
        <dbReference type="Proteomes" id="UP000006591"/>
    </source>
</evidence>
<reference evidence="2" key="1">
    <citation type="submission" date="2015-04" db="UniProtKB">
        <authorList>
            <consortium name="EnsemblPlants"/>
        </authorList>
    </citation>
    <scope>IDENTIFICATION</scope>
    <source>
        <strain evidence="2">SL10</strain>
    </source>
</reference>
<sequence length="183" mass="19964">MEVVMAAVAAAAAMTVAMVAAQTVAGAAQTAVEAQTEEEVESRRRIAGAGRMECGHMELDEAGEGRRRSQDLGRATMRRRRAVVDFRLRMGVARGSKLRTPMGLYQPLDRTVRLRLIDQLLLANCQRLIPSVADVIAMGYLGWAAWHGLAVLGLASSVNHLLAWSVAPVRFAVMAQKARRRSR</sequence>
<dbReference type="EnsemblPlants" id="ONIVA04G26550.1">
    <property type="protein sequence ID" value="ONIVA04G26550.1"/>
    <property type="gene ID" value="ONIVA04G26550"/>
</dbReference>
<protein>
    <submittedName>
        <fullName evidence="2">Uncharacterized protein</fullName>
    </submittedName>
</protein>
<dbReference type="AlphaFoldDB" id="A0A0E0H6W4"/>